<evidence type="ECO:0000256" key="4">
    <source>
        <dbReference type="ARBA" id="ARBA00022692"/>
    </source>
</evidence>
<dbReference type="Proteomes" id="UP001177023">
    <property type="component" value="Unassembled WGS sequence"/>
</dbReference>
<sequence length="654" mass="72036">MSRVKEKPVEAVAAKEPEYKCSIFGYSPPWLHKFAVFPVFMTIVCMNALVQGMLVNGFISISIQSLERRFSLSSKQSSIFAGSYDVAVGLTLLPLSWFANKVNKVRTMGWGMMLVGFGTLLLVIPQFTSGIYRPGSKTGETCGALADPKAVCPPEESQDFAFPLLLIGQLLIGFGASPLFTYGYSTIDEFDSTTRTGVNMAYYLGVCTLGPAMAFPIGSQLLKIWGDVGRTKSTDFGIDDSSDPRWYGAWWITFAVLGVLSFFTAIPLTFFPKKLNDTDRRKANDKLQPHADLNVDLSGDKWELLRMFKLFTLNPTCMCIIAMQTMESLLMNGYITYIPKLLENLFGLTSGGSSMATGLIIVPMGVIGNYLGGKIGERVKNKVPGLLKWCLIFMLLNVLCSASLLLSCPKKEIAGLNTPYKSGERLWTEANEGFNKAEGICNGPSGENCQCSRMMFNPVCHEKSQITYLSPCHAGCHQEAKLGFNGTKLFWSGCSCSAQHEKAATLDVVTKGWCDSDCNLTMYTFFALGPLIQSAALKVVSFSHRDAFICYGWMWMRFCGSVPGVYLFGATIDKTCLYWKASCSDLSRDSEGSCAVYDVEKLRMYLFALTIIVKVGCALAVAVGRYCFKAEPDEQKEKKPLELSSNHRVAPEDS</sequence>
<comment type="caution">
    <text evidence="11">The sequence shown here is derived from an EMBL/GenBank/DDBJ whole genome shotgun (WGS) entry which is preliminary data.</text>
</comment>
<dbReference type="SUPFAM" id="SSF103473">
    <property type="entry name" value="MFS general substrate transporter"/>
    <property type="match status" value="1"/>
</dbReference>
<gene>
    <name evidence="11" type="ORF">MSPICULIGERA_LOCUS2906</name>
</gene>
<dbReference type="PROSITE" id="PS51465">
    <property type="entry name" value="KAZAL_2"/>
    <property type="match status" value="1"/>
</dbReference>
<dbReference type="AlphaFoldDB" id="A0AA36CA08"/>
<keyword evidence="3" id="KW-1003">Cell membrane</keyword>
<keyword evidence="8" id="KW-0813">Transport</keyword>
<evidence type="ECO:0000256" key="6">
    <source>
        <dbReference type="ARBA" id="ARBA00023136"/>
    </source>
</evidence>
<dbReference type="InterPro" id="IPR004156">
    <property type="entry name" value="OATP"/>
</dbReference>
<feature type="domain" description="Kazal-like" evidence="10">
    <location>
        <begin position="435"/>
        <end position="498"/>
    </location>
</feature>
<comment type="caution">
    <text evidence="8">Lacks conserved residue(s) required for the propagation of feature annotation.</text>
</comment>
<evidence type="ECO:0000256" key="9">
    <source>
        <dbReference type="SAM" id="MobiDB-lite"/>
    </source>
</evidence>
<name>A0AA36CA08_9BILA</name>
<feature type="transmembrane region" description="Helical" evidence="8">
    <location>
        <begin position="79"/>
        <end position="98"/>
    </location>
</feature>
<comment type="subcellular location">
    <subcellularLocation>
        <location evidence="1 8">Cell membrane</location>
        <topology evidence="1 8">Multi-pass membrane protein</topology>
    </subcellularLocation>
</comment>
<dbReference type="GO" id="GO:0015347">
    <property type="term" value="F:sodium-independent organic anion transmembrane transporter activity"/>
    <property type="evidence" value="ECO:0007669"/>
    <property type="project" value="TreeGrafter"/>
</dbReference>
<feature type="non-terminal residue" evidence="11">
    <location>
        <position position="1"/>
    </location>
</feature>
<evidence type="ECO:0000256" key="3">
    <source>
        <dbReference type="ARBA" id="ARBA00022475"/>
    </source>
</evidence>
<feature type="transmembrane region" description="Helical" evidence="8">
    <location>
        <begin position="355"/>
        <end position="373"/>
    </location>
</feature>
<feature type="transmembrane region" description="Helical" evidence="8">
    <location>
        <begin position="249"/>
        <end position="271"/>
    </location>
</feature>
<evidence type="ECO:0000256" key="1">
    <source>
        <dbReference type="ARBA" id="ARBA00004651"/>
    </source>
</evidence>
<keyword evidence="12" id="KW-1185">Reference proteome</keyword>
<protein>
    <recommendedName>
        <fullName evidence="8">Solute carrier organic anion transporter family member</fullName>
    </recommendedName>
</protein>
<dbReference type="GO" id="GO:0016323">
    <property type="term" value="C:basolateral plasma membrane"/>
    <property type="evidence" value="ECO:0007669"/>
    <property type="project" value="TreeGrafter"/>
</dbReference>
<comment type="similarity">
    <text evidence="2 8">Belongs to the organo anion transporter (TC 2.A.60) family.</text>
</comment>
<feature type="transmembrane region" description="Helical" evidence="8">
    <location>
        <begin position="385"/>
        <end position="406"/>
    </location>
</feature>
<feature type="transmembrane region" description="Helical" evidence="8">
    <location>
        <begin position="34"/>
        <end position="59"/>
    </location>
</feature>
<feature type="transmembrane region" description="Helical" evidence="8">
    <location>
        <begin position="110"/>
        <end position="128"/>
    </location>
</feature>
<organism evidence="11 12">
    <name type="scientific">Mesorhabditis spiculigera</name>
    <dbReference type="NCBI Taxonomy" id="96644"/>
    <lineage>
        <taxon>Eukaryota</taxon>
        <taxon>Metazoa</taxon>
        <taxon>Ecdysozoa</taxon>
        <taxon>Nematoda</taxon>
        <taxon>Chromadorea</taxon>
        <taxon>Rhabditida</taxon>
        <taxon>Rhabditina</taxon>
        <taxon>Rhabditomorpha</taxon>
        <taxon>Rhabditoidea</taxon>
        <taxon>Rhabditidae</taxon>
        <taxon>Mesorhabditinae</taxon>
        <taxon>Mesorhabditis</taxon>
    </lineage>
</organism>
<dbReference type="PANTHER" id="PTHR11388:SF153">
    <property type="entry name" value="SOLUTE CARRIER ORGANIC ANION TRANSPORTER FAMILY MEMBER"/>
    <property type="match status" value="1"/>
</dbReference>
<evidence type="ECO:0000313" key="11">
    <source>
        <dbReference type="EMBL" id="CAJ0564221.1"/>
    </source>
</evidence>
<dbReference type="GO" id="GO:0006811">
    <property type="term" value="P:monoatomic ion transport"/>
    <property type="evidence" value="ECO:0007669"/>
    <property type="project" value="UniProtKB-KW"/>
</dbReference>
<evidence type="ECO:0000256" key="2">
    <source>
        <dbReference type="ARBA" id="ARBA00009657"/>
    </source>
</evidence>
<proteinExistence type="inferred from homology"/>
<feature type="transmembrane region" description="Helical" evidence="8">
    <location>
        <begin position="201"/>
        <end position="222"/>
    </location>
</feature>
<dbReference type="NCBIfam" id="TIGR00805">
    <property type="entry name" value="oat"/>
    <property type="match status" value="1"/>
</dbReference>
<dbReference type="Gene3D" id="1.20.1250.20">
    <property type="entry name" value="MFS general substrate transporter like domains"/>
    <property type="match status" value="1"/>
</dbReference>
<keyword evidence="7" id="KW-1015">Disulfide bond</keyword>
<dbReference type="PANTHER" id="PTHR11388">
    <property type="entry name" value="ORGANIC ANION TRANSPORTER"/>
    <property type="match status" value="1"/>
</dbReference>
<evidence type="ECO:0000313" key="12">
    <source>
        <dbReference type="Proteomes" id="UP001177023"/>
    </source>
</evidence>
<dbReference type="InterPro" id="IPR002350">
    <property type="entry name" value="Kazal_dom"/>
</dbReference>
<dbReference type="InterPro" id="IPR036259">
    <property type="entry name" value="MFS_trans_sf"/>
</dbReference>
<accession>A0AA36CA08</accession>
<feature type="region of interest" description="Disordered" evidence="9">
    <location>
        <begin position="633"/>
        <end position="654"/>
    </location>
</feature>
<keyword evidence="8" id="KW-0406">Ion transport</keyword>
<keyword evidence="6 8" id="KW-0472">Membrane</keyword>
<evidence type="ECO:0000256" key="5">
    <source>
        <dbReference type="ARBA" id="ARBA00022989"/>
    </source>
</evidence>
<dbReference type="GO" id="GO:0043252">
    <property type="term" value="P:sodium-independent organic anion transport"/>
    <property type="evidence" value="ECO:0007669"/>
    <property type="project" value="TreeGrafter"/>
</dbReference>
<evidence type="ECO:0000256" key="7">
    <source>
        <dbReference type="ARBA" id="ARBA00023157"/>
    </source>
</evidence>
<feature type="transmembrane region" description="Helical" evidence="8">
    <location>
        <begin position="311"/>
        <end position="335"/>
    </location>
</feature>
<keyword evidence="5 8" id="KW-1133">Transmembrane helix</keyword>
<feature type="transmembrane region" description="Helical" evidence="8">
    <location>
        <begin position="160"/>
        <end position="180"/>
    </location>
</feature>
<evidence type="ECO:0000256" key="8">
    <source>
        <dbReference type="RuleBase" id="RU362056"/>
    </source>
</evidence>
<dbReference type="EMBL" id="CATQJA010000831">
    <property type="protein sequence ID" value="CAJ0564221.1"/>
    <property type="molecule type" value="Genomic_DNA"/>
</dbReference>
<feature type="transmembrane region" description="Helical" evidence="8">
    <location>
        <begin position="604"/>
        <end position="628"/>
    </location>
</feature>
<evidence type="ECO:0000259" key="10">
    <source>
        <dbReference type="PROSITE" id="PS51465"/>
    </source>
</evidence>
<keyword evidence="4 8" id="KW-0812">Transmembrane</keyword>
<reference evidence="11" key="1">
    <citation type="submission" date="2023-06" db="EMBL/GenBank/DDBJ databases">
        <authorList>
            <person name="Delattre M."/>
        </authorList>
    </citation>
    <scope>NUCLEOTIDE SEQUENCE</scope>
    <source>
        <strain evidence="11">AF72</strain>
    </source>
</reference>
<dbReference type="Pfam" id="PF03137">
    <property type="entry name" value="OATP"/>
    <property type="match status" value="1"/>
</dbReference>